<evidence type="ECO:0000313" key="3">
    <source>
        <dbReference type="Proteomes" id="UP000218644"/>
    </source>
</evidence>
<gene>
    <name evidence="2" type="ORF">CK623_08320</name>
</gene>
<evidence type="ECO:0000256" key="1">
    <source>
        <dbReference type="SAM" id="SignalP"/>
    </source>
</evidence>
<keyword evidence="1" id="KW-0732">Signal</keyword>
<dbReference type="AlphaFoldDB" id="A0A2A2AQ07"/>
<evidence type="ECO:0008006" key="4">
    <source>
        <dbReference type="Google" id="ProtNLM"/>
    </source>
</evidence>
<dbReference type="RefSeq" id="WP_095557101.1">
    <property type="nucleotide sequence ID" value="NZ_NSJD01000012.1"/>
</dbReference>
<accession>A0A2A2AQ07</accession>
<protein>
    <recommendedName>
        <fullName evidence="4">DUF3352 domain-containing protein</fullName>
    </recommendedName>
</protein>
<dbReference type="PROSITE" id="PS51257">
    <property type="entry name" value="PROKAR_LIPOPROTEIN"/>
    <property type="match status" value="1"/>
</dbReference>
<evidence type="ECO:0000313" key="2">
    <source>
        <dbReference type="EMBL" id="PAT39843.1"/>
    </source>
</evidence>
<dbReference type="EMBL" id="NSJD01000012">
    <property type="protein sequence ID" value="PAT39843.1"/>
    <property type="molecule type" value="Genomic_DNA"/>
</dbReference>
<organism evidence="2 3">
    <name type="scientific">Vandammella animalimorsus</name>
    <dbReference type="NCBI Taxonomy" id="2029117"/>
    <lineage>
        <taxon>Bacteria</taxon>
        <taxon>Pseudomonadati</taxon>
        <taxon>Pseudomonadota</taxon>
        <taxon>Betaproteobacteria</taxon>
        <taxon>Burkholderiales</taxon>
        <taxon>Comamonadaceae</taxon>
        <taxon>Vandammella</taxon>
    </lineage>
</organism>
<dbReference type="Proteomes" id="UP000218644">
    <property type="component" value="Unassembled WGS sequence"/>
</dbReference>
<proteinExistence type="predicted"/>
<reference evidence="2 3" key="1">
    <citation type="submission" date="2017-08" db="EMBL/GenBank/DDBJ databases">
        <title>WGS of Clinical strains of the CDC Group NO-1 linked to zoonotic infections in humans.</title>
        <authorList>
            <person name="Bernier A.-M."/>
            <person name="Bernard K."/>
        </authorList>
    </citation>
    <scope>NUCLEOTIDE SEQUENCE [LARGE SCALE GENOMIC DNA]</scope>
    <source>
        <strain evidence="2 3">NML79-0751</strain>
    </source>
</reference>
<sequence length="627" mass="68339">MPVAHRLLPRPSLRRPRLLASALAASALALLSACSSVRTEHPLQYAPQHSLYAVANLEPPPEAAQAFDAQLLRPLQPMWDSLLQLLTEDPETTESPRAQRMLQWLRDVDRTAKEQGLKGFGLAPDALFALYEVQLRPVLRVSLHDVPRARAQIEQLLAALELTPQEHQLGQHASYWAIPLSGQPQSERPLPPLPLPAGQEQAQAVQQALQKLQPQLLLGLIGQHLVLAIEPGNGPALPAAQLLGLEKPAQNLYQAKTLHEVNQRHGFLPYGVTAWMASERLLPLFGLGSDAQLAQQRRITTLPPSCAADAAALAAKLPELASGITHWDAKRQERRSTVVLEQALRQGLAALPGQLPQPQTGQSAVKPLLEIGLSLRLDKLASWLQQQSSTLAAHRSDCLALQPLQQLARQPDLPRALAPLYAIGPNIHGFYAMLTGMDFESMLRQGPSQPQPQPEIEVAMLFLSDNPQALHSYASLIDKELARQPLQAGAEPRPLPPGAFSAAPHLPAWLGLGQGGVGLAVGPSALPALKQLMQQPAQSLGTLLQLRYYGSLLGDGLLHISQQGYEEYLHKAQEQLPERATDIDASQQWVAPIFNSMAEFLRNLHTIESRLGIGPLGLDHYSSLQLQ</sequence>
<comment type="caution">
    <text evidence="2">The sequence shown here is derived from an EMBL/GenBank/DDBJ whole genome shotgun (WGS) entry which is preliminary data.</text>
</comment>
<feature type="chain" id="PRO_5012223295" description="DUF3352 domain-containing protein" evidence="1">
    <location>
        <begin position="36"/>
        <end position="627"/>
    </location>
</feature>
<feature type="signal peptide" evidence="1">
    <location>
        <begin position="1"/>
        <end position="35"/>
    </location>
</feature>
<name>A0A2A2AQ07_9BURK</name>